<gene>
    <name evidence="4" type="ORF">SLEP1_g26432</name>
</gene>
<feature type="domain" description="Aminotransferase-like plant mobile" evidence="3">
    <location>
        <begin position="99"/>
        <end position="464"/>
    </location>
</feature>
<evidence type="ECO:0000313" key="5">
    <source>
        <dbReference type="Proteomes" id="UP001054252"/>
    </source>
</evidence>
<organism evidence="4 5">
    <name type="scientific">Rubroshorea leprosula</name>
    <dbReference type="NCBI Taxonomy" id="152421"/>
    <lineage>
        <taxon>Eukaryota</taxon>
        <taxon>Viridiplantae</taxon>
        <taxon>Streptophyta</taxon>
        <taxon>Embryophyta</taxon>
        <taxon>Tracheophyta</taxon>
        <taxon>Spermatophyta</taxon>
        <taxon>Magnoliopsida</taxon>
        <taxon>eudicotyledons</taxon>
        <taxon>Gunneridae</taxon>
        <taxon>Pentapetalae</taxon>
        <taxon>rosids</taxon>
        <taxon>malvids</taxon>
        <taxon>Malvales</taxon>
        <taxon>Dipterocarpaceae</taxon>
        <taxon>Rubroshorea</taxon>
    </lineage>
</organism>
<feature type="compositionally biased region" description="Polar residues" evidence="2">
    <location>
        <begin position="788"/>
        <end position="809"/>
    </location>
</feature>
<evidence type="ECO:0000313" key="4">
    <source>
        <dbReference type="EMBL" id="GKV15663.1"/>
    </source>
</evidence>
<feature type="region of interest" description="Disordered" evidence="2">
    <location>
        <begin position="495"/>
        <end position="607"/>
    </location>
</feature>
<dbReference type="Pfam" id="PF10536">
    <property type="entry name" value="PMD"/>
    <property type="match status" value="1"/>
</dbReference>
<sequence>MAGSSTEGLVEVREEAMVSLAGGTPTIRKAHFIRPSTDSIVGRFCKLHSLCQSSVPTTFEPTSGTLNVKFNGWRYPQKNWTTWVQKMASLHESTWKKAGIFEAVMNSTYKIQRNDDLVFGVAERWFHGTKSFIFPWGEATITLEDVMILGGYSVLGSPVFITMETEELKETEKKLKNARKELIRTAAKKADQCLWKKKFMATGSEIEHEAFLALWLSRFVFPSNTNSIAKRVFPMAIHLARGNRVSLAPAVLANIYRDLSRLKEIIVEKRESNIDEKNKGDRLASIILWSQLQLVQVWVWERFSVVQPKPNLIRNSEPRLARWHGLKYKVKNMRSVLDSAKASFYWRPYAKTLTNWKLPKFYAETEMWVSVGAGLGFDDEVLSFARCLMVSELVGLDSVEQYLPHRVSLQFGIDQDLPGYVPASNGIPEIAWNDYTKSVKGGRLYIPSRFFEADVTTRYLEWWKESVLSVQDQGASSLACCFSVRSLKSSKRILRGKEKDSNATSARPIAPKMNLKRNKEVDNGGLPLKLLKRSAPSSKETGVPILLESSSRSSEGSARCSEGKKKTNAASPIDVDSESSVGVSPVEEEENTNFGSASSPFRTSKEVLDDRARKELDNSPFPPGFPPKCKMQEAKGSVDETSEIIRGVLRSLSKLDDDFEKLSEMESHSSDFVDEDKLTITEMWRYKNKIDNVECREPGSHSSDSVNGDQLTTAEAFKNRIDKVECNGRNSSSPCQMSLRSLSKLDDDFEKLSELESHSLDSFNEDKLTVTEIWRSKNMVDEVECIEQSNGRNSSSPCQMSLTTGSRGSSRCVELPTTNAEKLKPSEVARGGSKGSIQGVIENLAENQMVNNDCSADLRAVGFDERESDRNSNKILMLSFEFDNIESRIGKVERLLTKLKTTKSCQKGQ</sequence>
<name>A0AAV5JWL5_9ROSI</name>
<dbReference type="InterPro" id="IPR019557">
    <property type="entry name" value="AminoTfrase-like_pln_mobile"/>
</dbReference>
<feature type="compositionally biased region" description="Polar residues" evidence="2">
    <location>
        <begin position="592"/>
        <end position="602"/>
    </location>
</feature>
<dbReference type="Proteomes" id="UP001054252">
    <property type="component" value="Unassembled WGS sequence"/>
</dbReference>
<keyword evidence="1" id="KW-0175">Coiled coil</keyword>
<protein>
    <recommendedName>
        <fullName evidence="3">Aminotransferase-like plant mobile domain-containing protein</fullName>
    </recommendedName>
</protein>
<dbReference type="InterPro" id="IPR044824">
    <property type="entry name" value="MAIN-like"/>
</dbReference>
<dbReference type="EMBL" id="BPVZ01000044">
    <property type="protein sequence ID" value="GKV15663.1"/>
    <property type="molecule type" value="Genomic_DNA"/>
</dbReference>
<comment type="caution">
    <text evidence="4">The sequence shown here is derived from an EMBL/GenBank/DDBJ whole genome shotgun (WGS) entry which is preliminary data.</text>
</comment>
<dbReference type="GO" id="GO:0010073">
    <property type="term" value="P:meristem maintenance"/>
    <property type="evidence" value="ECO:0007669"/>
    <property type="project" value="InterPro"/>
</dbReference>
<evidence type="ECO:0000256" key="1">
    <source>
        <dbReference type="SAM" id="Coils"/>
    </source>
</evidence>
<evidence type="ECO:0000259" key="3">
    <source>
        <dbReference type="Pfam" id="PF10536"/>
    </source>
</evidence>
<accession>A0AAV5JWL5</accession>
<proteinExistence type="predicted"/>
<reference evidence="4 5" key="1">
    <citation type="journal article" date="2021" name="Commun. Biol.">
        <title>The genome of Shorea leprosula (Dipterocarpaceae) highlights the ecological relevance of drought in aseasonal tropical rainforests.</title>
        <authorList>
            <person name="Ng K.K.S."/>
            <person name="Kobayashi M.J."/>
            <person name="Fawcett J.A."/>
            <person name="Hatakeyama M."/>
            <person name="Paape T."/>
            <person name="Ng C.H."/>
            <person name="Ang C.C."/>
            <person name="Tnah L.H."/>
            <person name="Lee C.T."/>
            <person name="Nishiyama T."/>
            <person name="Sese J."/>
            <person name="O'Brien M.J."/>
            <person name="Copetti D."/>
            <person name="Mohd Noor M.I."/>
            <person name="Ong R.C."/>
            <person name="Putra M."/>
            <person name="Sireger I.Z."/>
            <person name="Indrioko S."/>
            <person name="Kosugi Y."/>
            <person name="Izuno A."/>
            <person name="Isagi Y."/>
            <person name="Lee S.L."/>
            <person name="Shimizu K.K."/>
        </authorList>
    </citation>
    <scope>NUCLEOTIDE SEQUENCE [LARGE SCALE GENOMIC DNA]</scope>
    <source>
        <strain evidence="4">214</strain>
    </source>
</reference>
<evidence type="ECO:0000256" key="2">
    <source>
        <dbReference type="SAM" id="MobiDB-lite"/>
    </source>
</evidence>
<dbReference type="PANTHER" id="PTHR46033">
    <property type="entry name" value="PROTEIN MAIN-LIKE 2"/>
    <property type="match status" value="1"/>
</dbReference>
<dbReference type="PANTHER" id="PTHR46033:SF86">
    <property type="entry name" value="GLOBULAR STAGE, PUTATIVE-RELATED"/>
    <property type="match status" value="1"/>
</dbReference>
<feature type="region of interest" description="Disordered" evidence="2">
    <location>
        <begin position="788"/>
        <end position="811"/>
    </location>
</feature>
<keyword evidence="5" id="KW-1185">Reference proteome</keyword>
<feature type="compositionally biased region" description="Low complexity" evidence="2">
    <location>
        <begin position="548"/>
        <end position="560"/>
    </location>
</feature>
<feature type="coiled-coil region" evidence="1">
    <location>
        <begin position="161"/>
        <end position="188"/>
    </location>
</feature>
<dbReference type="AlphaFoldDB" id="A0AAV5JWL5"/>